<dbReference type="AlphaFoldDB" id="A0A3B1C564"/>
<dbReference type="SUPFAM" id="SSF110997">
    <property type="entry name" value="Sporulation related repeat"/>
    <property type="match status" value="1"/>
</dbReference>
<dbReference type="EMBL" id="UOGE01000040">
    <property type="protein sequence ID" value="VAX19194.1"/>
    <property type="molecule type" value="Genomic_DNA"/>
</dbReference>
<reference evidence="2" key="1">
    <citation type="submission" date="2018-06" db="EMBL/GenBank/DDBJ databases">
        <authorList>
            <person name="Zhirakovskaya E."/>
        </authorList>
    </citation>
    <scope>NUCLEOTIDE SEQUENCE</scope>
</reference>
<proteinExistence type="predicted"/>
<dbReference type="Pfam" id="PF05036">
    <property type="entry name" value="SPOR"/>
    <property type="match status" value="2"/>
</dbReference>
<feature type="domain" description="SPOR" evidence="1">
    <location>
        <begin position="1"/>
        <end position="63"/>
    </location>
</feature>
<dbReference type="GO" id="GO:0042834">
    <property type="term" value="F:peptidoglycan binding"/>
    <property type="evidence" value="ECO:0007669"/>
    <property type="project" value="InterPro"/>
</dbReference>
<gene>
    <name evidence="2" type="ORF">MNBD_NITROSPINAE02-611</name>
</gene>
<accession>A0A3B1C564</accession>
<dbReference type="Gene3D" id="3.30.70.1070">
    <property type="entry name" value="Sporulation related repeat"/>
    <property type="match status" value="1"/>
</dbReference>
<sequence>ANFAKELSSKGYNAFVSLSFVPGKGYWHRVIVDRFKSKIAASRLAKEVRRLGISRYSHVLKLPFAVKVGEAFSMDKISTRKKELADRGVSAYALAANSKSSNGAPVANTYVGAFRTEKGALEAVKRLKATGLKYEVVKP</sequence>
<organism evidence="2">
    <name type="scientific">hydrothermal vent metagenome</name>
    <dbReference type="NCBI Taxonomy" id="652676"/>
    <lineage>
        <taxon>unclassified sequences</taxon>
        <taxon>metagenomes</taxon>
        <taxon>ecological metagenomes</taxon>
    </lineage>
</organism>
<protein>
    <recommendedName>
        <fullName evidence="1">SPOR domain-containing protein</fullName>
    </recommendedName>
</protein>
<feature type="non-terminal residue" evidence="2">
    <location>
        <position position="1"/>
    </location>
</feature>
<dbReference type="PROSITE" id="PS51724">
    <property type="entry name" value="SPOR"/>
    <property type="match status" value="1"/>
</dbReference>
<name>A0A3B1C564_9ZZZZ</name>
<evidence type="ECO:0000259" key="1">
    <source>
        <dbReference type="PROSITE" id="PS51724"/>
    </source>
</evidence>
<dbReference type="InterPro" id="IPR007730">
    <property type="entry name" value="SPOR-like_dom"/>
</dbReference>
<dbReference type="InterPro" id="IPR036680">
    <property type="entry name" value="SPOR-like_sf"/>
</dbReference>
<evidence type="ECO:0000313" key="2">
    <source>
        <dbReference type="EMBL" id="VAX19194.1"/>
    </source>
</evidence>